<sequence length="299" mass="33614">MDHSQMDHSQMDHSQMDHSQMDHSQMDHSQMDHSQMDHSQMDHSQMDHSQMDHSQRDHGGRALPRTPIPVLTDADRAAAVAPAHPHAMHDDGVNRYVLLDRLEAWDAAPGTGLAWEAQGWIGTDLDRLWVRSMGERTGGRLASADVELLYGRSVSRWWDVVAGLRHDTAPGPAQDWLALGVMGLAPYRFEVQATVYLGKAGQAEARLEAEYDVLLTNRLILQPAVELSLQARDDARRGVASGISTAEAGLRLRYEFKRRFAPYVGIVHERSFGRTAELREVAGERARQTRWVAGVRVWF</sequence>
<dbReference type="GO" id="GO:0005507">
    <property type="term" value="F:copper ion binding"/>
    <property type="evidence" value="ECO:0007669"/>
    <property type="project" value="InterPro"/>
</dbReference>
<feature type="compositionally biased region" description="Basic and acidic residues" evidence="1">
    <location>
        <begin position="1"/>
        <end position="60"/>
    </location>
</feature>
<feature type="non-terminal residue" evidence="2">
    <location>
        <position position="1"/>
    </location>
</feature>
<organism evidence="2 3">
    <name type="scientific">Pseudoxanthomonas composti</name>
    <dbReference type="NCBI Taxonomy" id="2137479"/>
    <lineage>
        <taxon>Bacteria</taxon>
        <taxon>Pseudomonadati</taxon>
        <taxon>Pseudomonadota</taxon>
        <taxon>Gammaproteobacteria</taxon>
        <taxon>Lysobacterales</taxon>
        <taxon>Lysobacteraceae</taxon>
        <taxon>Pseudoxanthomonas</taxon>
    </lineage>
</organism>
<name>A0A4Q1JY34_9GAMM</name>
<gene>
    <name evidence="2" type="ORF">EPA99_05825</name>
</gene>
<dbReference type="EMBL" id="SAWZ01000002">
    <property type="protein sequence ID" value="RXR07596.1"/>
    <property type="molecule type" value="Genomic_DNA"/>
</dbReference>
<dbReference type="Gene3D" id="2.160.10.20">
    <property type="entry name" value="Insect antifreeze protein"/>
    <property type="match status" value="1"/>
</dbReference>
<dbReference type="Pfam" id="PF05275">
    <property type="entry name" value="CopB"/>
    <property type="match status" value="1"/>
</dbReference>
<evidence type="ECO:0000313" key="3">
    <source>
        <dbReference type="Proteomes" id="UP000289784"/>
    </source>
</evidence>
<dbReference type="AlphaFoldDB" id="A0A4Q1JY34"/>
<dbReference type="InterPro" id="IPR007939">
    <property type="entry name" value="Cu-R_B_prcur"/>
</dbReference>
<dbReference type="GO" id="GO:0009279">
    <property type="term" value="C:cell outer membrane"/>
    <property type="evidence" value="ECO:0007669"/>
    <property type="project" value="InterPro"/>
</dbReference>
<reference evidence="2 3" key="1">
    <citation type="submission" date="2019-01" db="EMBL/GenBank/DDBJ databases">
        <title>Pseudoxanthomonas composti sp. nov., isolated from compost.</title>
        <authorList>
            <person name="Yang G."/>
        </authorList>
    </citation>
    <scope>NUCLEOTIDE SEQUENCE [LARGE SCALE GENOMIC DNA]</scope>
    <source>
        <strain evidence="2 3">GSS15</strain>
    </source>
</reference>
<dbReference type="InterPro" id="IPR036709">
    <property type="entry name" value="Autotransporte_beta_dom_sf"/>
</dbReference>
<keyword evidence="3" id="KW-1185">Reference proteome</keyword>
<evidence type="ECO:0000256" key="1">
    <source>
        <dbReference type="SAM" id="MobiDB-lite"/>
    </source>
</evidence>
<feature type="region of interest" description="Disordered" evidence="1">
    <location>
        <begin position="1"/>
        <end position="63"/>
    </location>
</feature>
<evidence type="ECO:0000313" key="2">
    <source>
        <dbReference type="EMBL" id="RXR07596.1"/>
    </source>
</evidence>
<dbReference type="SUPFAM" id="SSF103515">
    <property type="entry name" value="Autotransporter"/>
    <property type="match status" value="1"/>
</dbReference>
<dbReference type="Proteomes" id="UP000289784">
    <property type="component" value="Unassembled WGS sequence"/>
</dbReference>
<proteinExistence type="predicted"/>
<dbReference type="GO" id="GO:0006878">
    <property type="term" value="P:intracellular copper ion homeostasis"/>
    <property type="evidence" value="ECO:0007669"/>
    <property type="project" value="InterPro"/>
</dbReference>
<comment type="caution">
    <text evidence="2">The sequence shown here is derived from an EMBL/GenBank/DDBJ whole genome shotgun (WGS) entry which is preliminary data.</text>
</comment>
<accession>A0A4Q1JY34</accession>
<dbReference type="RefSeq" id="WP_164978584.1">
    <property type="nucleotide sequence ID" value="NZ_SAWZ01000002.1"/>
</dbReference>
<protein>
    <submittedName>
        <fullName evidence="2">Copper resistance protein B</fullName>
    </submittedName>
</protein>